<dbReference type="CDD" id="cd06558">
    <property type="entry name" value="crotonase-like"/>
    <property type="match status" value="1"/>
</dbReference>
<dbReference type="Pfam" id="PF00378">
    <property type="entry name" value="ECH_1"/>
    <property type="match status" value="1"/>
</dbReference>
<dbReference type="Proteomes" id="UP001595444">
    <property type="component" value="Unassembled WGS sequence"/>
</dbReference>
<evidence type="ECO:0000313" key="5">
    <source>
        <dbReference type="Proteomes" id="UP001595444"/>
    </source>
</evidence>
<dbReference type="PROSITE" id="PS00166">
    <property type="entry name" value="ENOYL_COA_HYDRATASE"/>
    <property type="match status" value="1"/>
</dbReference>
<name>A0ABV7D7C0_9PROT</name>
<dbReference type="InterPro" id="IPR029045">
    <property type="entry name" value="ClpP/crotonase-like_dom_sf"/>
</dbReference>
<gene>
    <name evidence="4" type="ORF">ACFOKA_14350</name>
</gene>
<keyword evidence="2" id="KW-0456">Lyase</keyword>
<accession>A0ABV7D7C0</accession>
<dbReference type="Gene3D" id="1.10.12.10">
    <property type="entry name" value="Lyase 2-enoyl-coa Hydratase, Chain A, domain 2"/>
    <property type="match status" value="1"/>
</dbReference>
<evidence type="ECO:0000256" key="1">
    <source>
        <dbReference type="ARBA" id="ARBA00005254"/>
    </source>
</evidence>
<dbReference type="Gene3D" id="3.90.226.10">
    <property type="entry name" value="2-enoyl-CoA Hydratase, Chain A, domain 1"/>
    <property type="match status" value="1"/>
</dbReference>
<dbReference type="SUPFAM" id="SSF52096">
    <property type="entry name" value="ClpP/crotonase"/>
    <property type="match status" value="1"/>
</dbReference>
<keyword evidence="5" id="KW-1185">Reference proteome</keyword>
<dbReference type="InterPro" id="IPR018376">
    <property type="entry name" value="Enoyl-CoA_hyd/isom_CS"/>
</dbReference>
<dbReference type="PANTHER" id="PTHR11941">
    <property type="entry name" value="ENOYL-COA HYDRATASE-RELATED"/>
    <property type="match status" value="1"/>
</dbReference>
<evidence type="ECO:0000313" key="4">
    <source>
        <dbReference type="EMBL" id="MFC3053093.1"/>
    </source>
</evidence>
<dbReference type="PANTHER" id="PTHR11941:SF127">
    <property type="entry name" value="ENOYL-COA HYDRATASE ECHA18 (ENOYL HYDRASE) (UNSATURATED ACYL-COA HYDRATASE) (CROTONASE)-RELATED"/>
    <property type="match status" value="1"/>
</dbReference>
<sequence length="266" mass="28921">MDIHDKTSLVYIDKEGSIGKLVLNRAAKRNALKEAMWRAIPEAVKALDADPHVRVILVVSASDTVFAAGADIEELQVAATNPDRQESNRLAIREAQRSLARAEKPTIACIQGACVGGGCGIAIHCDFRFASDTARLGITPAKLGIVYPLNDTKQLIDLVGSSKAKSLLFTGRILDAEEALSIGLIDQLIPSTCYNAAVLEFASELARVSQYSIRHMKKNVQRVLDGQVDDCAETAAIFRECQLQEDAVEGIKAFLEKRPADFKWNG</sequence>
<reference evidence="5" key="1">
    <citation type="journal article" date="2019" name="Int. J. Syst. Evol. Microbiol.">
        <title>The Global Catalogue of Microorganisms (GCM) 10K type strain sequencing project: providing services to taxonomists for standard genome sequencing and annotation.</title>
        <authorList>
            <consortium name="The Broad Institute Genomics Platform"/>
            <consortium name="The Broad Institute Genome Sequencing Center for Infectious Disease"/>
            <person name="Wu L."/>
            <person name="Ma J."/>
        </authorList>
    </citation>
    <scope>NUCLEOTIDE SEQUENCE [LARGE SCALE GENOMIC DNA]</scope>
    <source>
        <strain evidence="5">KCTC 62164</strain>
    </source>
</reference>
<proteinExistence type="inferred from homology"/>
<comment type="caution">
    <text evidence="4">The sequence shown here is derived from an EMBL/GenBank/DDBJ whole genome shotgun (WGS) entry which is preliminary data.</text>
</comment>
<dbReference type="EMBL" id="JBHRSL010000010">
    <property type="protein sequence ID" value="MFC3053093.1"/>
    <property type="molecule type" value="Genomic_DNA"/>
</dbReference>
<protein>
    <submittedName>
        <fullName evidence="4">Enoyl-CoA hydratase/isomerase family protein</fullName>
    </submittedName>
</protein>
<organism evidence="4 5">
    <name type="scientific">Kordiimonas pumila</name>
    <dbReference type="NCBI Taxonomy" id="2161677"/>
    <lineage>
        <taxon>Bacteria</taxon>
        <taxon>Pseudomonadati</taxon>
        <taxon>Pseudomonadota</taxon>
        <taxon>Alphaproteobacteria</taxon>
        <taxon>Kordiimonadales</taxon>
        <taxon>Kordiimonadaceae</taxon>
        <taxon>Kordiimonas</taxon>
    </lineage>
</organism>
<comment type="similarity">
    <text evidence="1 3">Belongs to the enoyl-CoA hydratase/isomerase family.</text>
</comment>
<evidence type="ECO:0000256" key="2">
    <source>
        <dbReference type="ARBA" id="ARBA00023239"/>
    </source>
</evidence>
<dbReference type="RefSeq" id="WP_194213138.1">
    <property type="nucleotide sequence ID" value="NZ_CP061205.1"/>
</dbReference>
<dbReference type="InterPro" id="IPR014748">
    <property type="entry name" value="Enoyl-CoA_hydra_C"/>
</dbReference>
<dbReference type="InterPro" id="IPR001753">
    <property type="entry name" value="Enoyl-CoA_hydra/iso"/>
</dbReference>
<evidence type="ECO:0000256" key="3">
    <source>
        <dbReference type="RuleBase" id="RU003707"/>
    </source>
</evidence>